<feature type="transmembrane region" description="Helical" evidence="6">
    <location>
        <begin position="345"/>
        <end position="367"/>
    </location>
</feature>
<feature type="transmembrane region" description="Helical" evidence="6">
    <location>
        <begin position="101"/>
        <end position="122"/>
    </location>
</feature>
<feature type="transmembrane region" description="Helical" evidence="6">
    <location>
        <begin position="12"/>
        <end position="32"/>
    </location>
</feature>
<keyword evidence="3 6" id="KW-0812">Transmembrane</keyword>
<proteinExistence type="predicted"/>
<feature type="transmembrane region" description="Helical" evidence="6">
    <location>
        <begin position="170"/>
        <end position="188"/>
    </location>
</feature>
<evidence type="ECO:0000256" key="1">
    <source>
        <dbReference type="ARBA" id="ARBA00004141"/>
    </source>
</evidence>
<dbReference type="InterPro" id="IPR036259">
    <property type="entry name" value="MFS_trans_sf"/>
</dbReference>
<sequence>MQYNKYPWLMLASTYITQYIGVAFILSAAVAILRQQGVALDKLALLNLALLPLAGKVFYAPVIDKYRLWLQGTYRSWLILSQASMTLLLVIAGAMDFAHHFTLILIVLAFYVFFMSIQDVSVDGLSCKLFDPESRKLASSIQFSGNLLGNIIGGGLILMFYPWLEWHGSLWLLAGLTSISFVQMVLFTEPESAANNAQQESRQHLLRNIKAFIKQHKHWFVIMALYPIGSTCGFAILNPLLVDNGWPLDDIGFAMKIYGSAIGLISALLATPLITKIGRVNALVCVILIQALALVLMVPLTLGFTDKPMVYTAITIHFISFPALLVVSATIIMDKAALTQHKATFFSLQFSFASLLGFIYSAASMAIAKHIGYSTVVTTGAALTFGIALLTWFVLRPQESTSSNNTSDASSHISI</sequence>
<name>A6VS53_MARMS</name>
<keyword evidence="5 6" id="KW-0472">Membrane</keyword>
<feature type="transmembrane region" description="Helical" evidence="6">
    <location>
        <begin position="74"/>
        <end position="95"/>
    </location>
</feature>
<dbReference type="OrthoDB" id="9787815at2"/>
<feature type="transmembrane region" description="Helical" evidence="6">
    <location>
        <begin position="257"/>
        <end position="275"/>
    </location>
</feature>
<protein>
    <submittedName>
        <fullName evidence="7">Major facilitator superfamily MFS_1</fullName>
    </submittedName>
</protein>
<dbReference type="AlphaFoldDB" id="A6VS53"/>
<evidence type="ECO:0000256" key="4">
    <source>
        <dbReference type="ARBA" id="ARBA00022989"/>
    </source>
</evidence>
<dbReference type="Pfam" id="PF07690">
    <property type="entry name" value="MFS_1"/>
    <property type="match status" value="1"/>
</dbReference>
<organism evidence="7">
    <name type="scientific">Marinomonas sp. (strain MWYL1)</name>
    <dbReference type="NCBI Taxonomy" id="400668"/>
    <lineage>
        <taxon>Bacteria</taxon>
        <taxon>Pseudomonadati</taxon>
        <taxon>Pseudomonadota</taxon>
        <taxon>Gammaproteobacteria</taxon>
        <taxon>Oceanospirillales</taxon>
        <taxon>Oceanospirillaceae</taxon>
        <taxon>Marinomonas</taxon>
    </lineage>
</organism>
<dbReference type="EMBL" id="CP000749">
    <property type="protein sequence ID" value="ABR69282.1"/>
    <property type="molecule type" value="Genomic_DNA"/>
</dbReference>
<feature type="transmembrane region" description="Helical" evidence="6">
    <location>
        <begin position="44"/>
        <end position="62"/>
    </location>
</feature>
<dbReference type="InterPro" id="IPR004752">
    <property type="entry name" value="AmpG_permease/AT-1"/>
</dbReference>
<evidence type="ECO:0000256" key="2">
    <source>
        <dbReference type="ARBA" id="ARBA00022448"/>
    </source>
</evidence>
<keyword evidence="4 6" id="KW-1133">Transmembrane helix</keyword>
<dbReference type="SUPFAM" id="SSF103473">
    <property type="entry name" value="MFS general substrate transporter"/>
    <property type="match status" value="1"/>
</dbReference>
<feature type="transmembrane region" description="Helical" evidence="6">
    <location>
        <begin position="219"/>
        <end position="237"/>
    </location>
</feature>
<dbReference type="eggNOG" id="COG2814">
    <property type="taxonomic scope" value="Bacteria"/>
</dbReference>
<evidence type="ECO:0000256" key="5">
    <source>
        <dbReference type="ARBA" id="ARBA00023136"/>
    </source>
</evidence>
<dbReference type="Gene3D" id="1.20.1250.20">
    <property type="entry name" value="MFS general substrate transporter like domains"/>
    <property type="match status" value="1"/>
</dbReference>
<keyword evidence="2" id="KW-0813">Transport</keyword>
<dbReference type="GO" id="GO:0016020">
    <property type="term" value="C:membrane"/>
    <property type="evidence" value="ECO:0007669"/>
    <property type="project" value="UniProtKB-SubCell"/>
</dbReference>
<reference evidence="7" key="1">
    <citation type="submission" date="2007-06" db="EMBL/GenBank/DDBJ databases">
        <title>Complete sequence of Marinomonas sp. MWYL1.</title>
        <authorList>
            <consortium name="US DOE Joint Genome Institute"/>
            <person name="Copeland A."/>
            <person name="Lucas S."/>
            <person name="Lapidus A."/>
            <person name="Barry K."/>
            <person name="Glavina del Rio T."/>
            <person name="Dalin E."/>
            <person name="Tice H."/>
            <person name="Pitluck S."/>
            <person name="Kiss H."/>
            <person name="Brettin T."/>
            <person name="Bruce D."/>
            <person name="Detter J.C."/>
            <person name="Han C."/>
            <person name="Schmutz J."/>
            <person name="Larimer F."/>
            <person name="Land M."/>
            <person name="Hauser L."/>
            <person name="Kyrpides N."/>
            <person name="Kim E."/>
            <person name="Johnston A.W.B."/>
            <person name="Todd J.D."/>
            <person name="Rogers R."/>
            <person name="Wexler M."/>
            <person name="Bond P.L."/>
            <person name="Li Y."/>
            <person name="Richardson P."/>
        </authorList>
    </citation>
    <scope>NUCLEOTIDE SEQUENCE [LARGE SCALE GENOMIC DNA]</scope>
    <source>
        <strain evidence="7">MWYL1</strain>
    </source>
</reference>
<dbReference type="PANTHER" id="PTHR12778">
    <property type="entry name" value="SOLUTE CARRIER FAMILY 33 ACETYL-COA TRANSPORTER -RELATED"/>
    <property type="match status" value="1"/>
</dbReference>
<evidence type="ECO:0000256" key="6">
    <source>
        <dbReference type="SAM" id="Phobius"/>
    </source>
</evidence>
<feature type="transmembrane region" description="Helical" evidence="6">
    <location>
        <begin position="373"/>
        <end position="395"/>
    </location>
</feature>
<feature type="transmembrane region" description="Helical" evidence="6">
    <location>
        <begin position="282"/>
        <end position="304"/>
    </location>
</feature>
<accession>A6VS53</accession>
<dbReference type="KEGG" id="mmw:Mmwyl1_0344"/>
<dbReference type="HOGENOM" id="CLU_029352_4_2_6"/>
<dbReference type="InterPro" id="IPR011701">
    <property type="entry name" value="MFS"/>
</dbReference>
<dbReference type="PANTHER" id="PTHR12778:SF10">
    <property type="entry name" value="MAJOR FACILITATOR SUPERFAMILY DOMAIN-CONTAINING PROTEIN 3"/>
    <property type="match status" value="1"/>
</dbReference>
<dbReference type="STRING" id="400668.Mmwyl1_0344"/>
<comment type="subcellular location">
    <subcellularLocation>
        <location evidence="1">Membrane</location>
        <topology evidence="1">Multi-pass membrane protein</topology>
    </subcellularLocation>
</comment>
<gene>
    <name evidence="7" type="ordered locus">Mmwyl1_0344</name>
</gene>
<feature type="transmembrane region" description="Helical" evidence="6">
    <location>
        <begin position="143"/>
        <end position="164"/>
    </location>
</feature>
<dbReference type="GO" id="GO:0022857">
    <property type="term" value="F:transmembrane transporter activity"/>
    <property type="evidence" value="ECO:0007669"/>
    <property type="project" value="InterPro"/>
</dbReference>
<evidence type="ECO:0000313" key="7">
    <source>
        <dbReference type="EMBL" id="ABR69282.1"/>
    </source>
</evidence>
<feature type="transmembrane region" description="Helical" evidence="6">
    <location>
        <begin position="310"/>
        <end position="333"/>
    </location>
</feature>
<evidence type="ECO:0000256" key="3">
    <source>
        <dbReference type="ARBA" id="ARBA00022692"/>
    </source>
</evidence>